<evidence type="ECO:0000256" key="2">
    <source>
        <dbReference type="ARBA" id="ARBA00011900"/>
    </source>
</evidence>
<dbReference type="InterPro" id="IPR029063">
    <property type="entry name" value="SAM-dependent_MTases_sf"/>
</dbReference>
<gene>
    <name evidence="8" type="ORF">VITFI_CDS0674</name>
</gene>
<evidence type="ECO:0000256" key="1">
    <source>
        <dbReference type="ARBA" id="ARBA00006594"/>
    </source>
</evidence>
<name>A0A221KCA7_VITFI</name>
<comment type="catalytic activity">
    <reaction evidence="6">
        <text>a 2'-deoxyadenosine in DNA + S-adenosyl-L-methionine = an N(6)-methyl-2'-deoxyadenosine in DNA + S-adenosyl-L-homocysteine + H(+)</text>
        <dbReference type="Rhea" id="RHEA:15197"/>
        <dbReference type="Rhea" id="RHEA-COMP:12418"/>
        <dbReference type="Rhea" id="RHEA-COMP:12419"/>
        <dbReference type="ChEBI" id="CHEBI:15378"/>
        <dbReference type="ChEBI" id="CHEBI:57856"/>
        <dbReference type="ChEBI" id="CHEBI:59789"/>
        <dbReference type="ChEBI" id="CHEBI:90615"/>
        <dbReference type="ChEBI" id="CHEBI:90616"/>
        <dbReference type="EC" id="2.1.1.72"/>
    </reaction>
</comment>
<comment type="similarity">
    <text evidence="1">Belongs to the N(4)/N(6)-methyltransferase family.</text>
</comment>
<keyword evidence="4 8" id="KW-0808">Transferase</keyword>
<evidence type="ECO:0000313" key="8">
    <source>
        <dbReference type="EMBL" id="ASM76453.1"/>
    </source>
</evidence>
<evidence type="ECO:0000313" key="9">
    <source>
        <dbReference type="Proteomes" id="UP000199729"/>
    </source>
</evidence>
<evidence type="ECO:0000256" key="4">
    <source>
        <dbReference type="ARBA" id="ARBA00022679"/>
    </source>
</evidence>
<evidence type="ECO:0000256" key="7">
    <source>
        <dbReference type="SAM" id="MobiDB-lite"/>
    </source>
</evidence>
<dbReference type="GO" id="GO:0009307">
    <property type="term" value="P:DNA restriction-modification system"/>
    <property type="evidence" value="ECO:0007669"/>
    <property type="project" value="InterPro"/>
</dbReference>
<dbReference type="Gene3D" id="1.10.1020.10">
    <property type="entry name" value="Adenine-specific Methyltransferase, Domain 2"/>
    <property type="match status" value="1"/>
</dbReference>
<keyword evidence="9" id="KW-1185">Reference proteome</keyword>
<dbReference type="SUPFAM" id="SSF53335">
    <property type="entry name" value="S-adenosyl-L-methionine-dependent methyltransferases"/>
    <property type="match status" value="1"/>
</dbReference>
<keyword evidence="5" id="KW-0949">S-adenosyl-L-methionine</keyword>
<protein>
    <recommendedName>
        <fullName evidence="2">site-specific DNA-methyltransferase (adenine-specific)</fullName>
        <ecNumber evidence="2">2.1.1.72</ecNumber>
    </recommendedName>
</protein>
<dbReference type="GO" id="GO:0043565">
    <property type="term" value="F:sequence-specific DNA binding"/>
    <property type="evidence" value="ECO:0007669"/>
    <property type="project" value="TreeGrafter"/>
</dbReference>
<dbReference type="Gene3D" id="3.40.50.150">
    <property type="entry name" value="Vaccinia Virus protein VP39"/>
    <property type="match status" value="1"/>
</dbReference>
<dbReference type="PRINTS" id="PR00505">
    <property type="entry name" value="D12N6MTFRASE"/>
</dbReference>
<reference evidence="8 9" key="1">
    <citation type="submission" date="2017-07" db="EMBL/GenBank/DDBJ databases">
        <title>Complete Genome Sequence of the cosmetic ferment Vitreoscilla filiformis (ATCC15551).</title>
        <authorList>
            <person name="Contreras S."/>
            <person name="Sagory-Zalkind P."/>
            <person name="Blanquart H."/>
            <person name="Iltis A."/>
            <person name="Morand S.C."/>
        </authorList>
    </citation>
    <scope>NUCLEOTIDE SEQUENCE [LARGE SCALE GENOMIC DNA]</scope>
    <source>
        <strain evidence="8 9">ATCC 15551</strain>
    </source>
</reference>
<dbReference type="Pfam" id="PF02086">
    <property type="entry name" value="MethyltransfD12"/>
    <property type="match status" value="1"/>
</dbReference>
<dbReference type="AlphaFoldDB" id="A0A221KCA7"/>
<dbReference type="InterPro" id="IPR023095">
    <property type="entry name" value="Ade_MeTrfase_dom_2"/>
</dbReference>
<dbReference type="PANTHER" id="PTHR30481:SF4">
    <property type="entry name" value="SITE-SPECIFIC DNA-METHYLTRANSFERASE (ADENINE-SPECIFIC)"/>
    <property type="match status" value="1"/>
</dbReference>
<dbReference type="GO" id="GO:1904047">
    <property type="term" value="F:S-adenosyl-L-methionine binding"/>
    <property type="evidence" value="ECO:0007669"/>
    <property type="project" value="TreeGrafter"/>
</dbReference>
<evidence type="ECO:0000256" key="3">
    <source>
        <dbReference type="ARBA" id="ARBA00022603"/>
    </source>
</evidence>
<dbReference type="GO" id="GO:0006298">
    <property type="term" value="P:mismatch repair"/>
    <property type="evidence" value="ECO:0007669"/>
    <property type="project" value="TreeGrafter"/>
</dbReference>
<dbReference type="Proteomes" id="UP000199729">
    <property type="component" value="Chromosome"/>
</dbReference>
<dbReference type="GO" id="GO:0032259">
    <property type="term" value="P:methylation"/>
    <property type="evidence" value="ECO:0007669"/>
    <property type="project" value="UniProtKB-KW"/>
</dbReference>
<dbReference type="InterPro" id="IPR012327">
    <property type="entry name" value="MeTrfase_D12"/>
</dbReference>
<dbReference type="EC" id="2.1.1.72" evidence="2"/>
<proteinExistence type="inferred from homology"/>
<dbReference type="KEGG" id="vff:VITFI_CDS0674"/>
<organism evidence="8 9">
    <name type="scientific">Vitreoscilla filiformis</name>
    <dbReference type="NCBI Taxonomy" id="63"/>
    <lineage>
        <taxon>Bacteria</taxon>
        <taxon>Pseudomonadati</taxon>
        <taxon>Pseudomonadota</taxon>
        <taxon>Betaproteobacteria</taxon>
        <taxon>Neisseriales</taxon>
        <taxon>Neisseriaceae</taxon>
        <taxon>Vitreoscilla</taxon>
    </lineage>
</organism>
<sequence length="180" mass="19879">MNQTTTKPASLAADGPKRAVLRYFGGKWAIAPWVLRHLPPHRIYVEPFGGAASVLMRKTRSEIEVYNDLDSEIVSLFRVIQDPMQCAALMRKLRRTPYARAEFDQAFHVVYRSGGDGSAHDHSRLFVVSPRIGVRSAQAVVCRRAAPHGVRQGQGRRMGHVPAQLGGCPASAARRGDRVP</sequence>
<dbReference type="EMBL" id="CP022423">
    <property type="protein sequence ID" value="ASM76453.1"/>
    <property type="molecule type" value="Genomic_DNA"/>
</dbReference>
<keyword evidence="3 8" id="KW-0489">Methyltransferase</keyword>
<evidence type="ECO:0000256" key="6">
    <source>
        <dbReference type="ARBA" id="ARBA00047942"/>
    </source>
</evidence>
<accession>A0A221KCA7</accession>
<evidence type="ECO:0000256" key="5">
    <source>
        <dbReference type="ARBA" id="ARBA00022691"/>
    </source>
</evidence>
<dbReference type="PANTHER" id="PTHR30481">
    <property type="entry name" value="DNA ADENINE METHYLASE"/>
    <property type="match status" value="1"/>
</dbReference>
<dbReference type="GO" id="GO:0009007">
    <property type="term" value="F:site-specific DNA-methyltransferase (adenine-specific) activity"/>
    <property type="evidence" value="ECO:0007669"/>
    <property type="project" value="UniProtKB-EC"/>
</dbReference>
<feature type="region of interest" description="Disordered" evidence="7">
    <location>
        <begin position="151"/>
        <end position="180"/>
    </location>
</feature>